<reference evidence="2" key="1">
    <citation type="journal article" date="2019" name="Int. J. Syst. Evol. Microbiol.">
        <title>The Global Catalogue of Microorganisms (GCM) 10K type strain sequencing project: providing services to taxonomists for standard genome sequencing and annotation.</title>
        <authorList>
            <consortium name="The Broad Institute Genomics Platform"/>
            <consortium name="The Broad Institute Genome Sequencing Center for Infectious Disease"/>
            <person name="Wu L."/>
            <person name="Ma J."/>
        </authorList>
    </citation>
    <scope>NUCLEOTIDE SEQUENCE [LARGE SCALE GENOMIC DNA]</scope>
    <source>
        <strain evidence="2">GH52</strain>
    </source>
</reference>
<evidence type="ECO:0000313" key="2">
    <source>
        <dbReference type="Proteomes" id="UP001597362"/>
    </source>
</evidence>
<dbReference type="Gene3D" id="3.30.460.10">
    <property type="entry name" value="Beta Polymerase, domain 2"/>
    <property type="match status" value="1"/>
</dbReference>
<sequence length="297" mass="35102">MRTTEEMYSLIMQYAMQDERVRVVTLEGSRTNEKVPTDMFQDFDISFFVTDMASYLLDHRWVDQFGSRIMMQMPDAGTWIDAGDVECFSYLMLYTDGNRIDLSLYPLTVMPQYCQSDKLIRTLLDKDHIMPKLPPASDEDYWVKKPSANEYAACCNEFWWIATNVAKGLWRRETLYAMDHLQLYMRPMIMHMLSWKVGMETDFSLSVGKNYKYLQSYIEEEQWQALMRTFPSGNNEAIWQSLMEMTDLFRHNAKEVGERLGYCYEEEDDSNVTAYLHHVRYLPQIATAIYTGKVSYY</sequence>
<comment type="caution">
    <text evidence="1">The sequence shown here is derived from an EMBL/GenBank/DDBJ whole genome shotgun (WGS) entry which is preliminary data.</text>
</comment>
<accession>A0ABW4YJX2</accession>
<dbReference type="SUPFAM" id="SSF81301">
    <property type="entry name" value="Nucleotidyltransferase"/>
    <property type="match status" value="1"/>
</dbReference>
<dbReference type="InterPro" id="IPR043519">
    <property type="entry name" value="NT_sf"/>
</dbReference>
<dbReference type="RefSeq" id="WP_377771464.1">
    <property type="nucleotide sequence ID" value="NZ_JBHUHO010000029.1"/>
</dbReference>
<name>A0ABW4YJX2_9BACL</name>
<gene>
    <name evidence="1" type="ORF">ACFSJH_09025</name>
</gene>
<dbReference type="Gene3D" id="1.20.120.330">
    <property type="entry name" value="Nucleotidyltransferases domain 2"/>
    <property type="match status" value="1"/>
</dbReference>
<dbReference type="InterPro" id="IPR007530">
    <property type="entry name" value="Aminoglycoside_adenylylTfrase"/>
</dbReference>
<dbReference type="Pfam" id="PF04439">
    <property type="entry name" value="Adenyl_transf"/>
    <property type="match status" value="1"/>
</dbReference>
<dbReference type="SUPFAM" id="SSF81631">
    <property type="entry name" value="PAP/OAS1 substrate-binding domain"/>
    <property type="match status" value="1"/>
</dbReference>
<evidence type="ECO:0000313" key="1">
    <source>
        <dbReference type="EMBL" id="MFD2115862.1"/>
    </source>
</evidence>
<proteinExistence type="predicted"/>
<dbReference type="Proteomes" id="UP001597362">
    <property type="component" value="Unassembled WGS sequence"/>
</dbReference>
<dbReference type="PIRSF" id="PIRSF000812">
    <property type="entry name" value="AAD"/>
    <property type="match status" value="1"/>
</dbReference>
<organism evidence="1 2">
    <name type="scientific">Paenibacillus yanchengensis</name>
    <dbReference type="NCBI Taxonomy" id="2035833"/>
    <lineage>
        <taxon>Bacteria</taxon>
        <taxon>Bacillati</taxon>
        <taxon>Bacillota</taxon>
        <taxon>Bacilli</taxon>
        <taxon>Bacillales</taxon>
        <taxon>Paenibacillaceae</taxon>
        <taxon>Paenibacillus</taxon>
    </lineage>
</organism>
<keyword evidence="2" id="KW-1185">Reference proteome</keyword>
<protein>
    <submittedName>
        <fullName evidence="1">Aminoglycoside 6-adenylyltransferase</fullName>
    </submittedName>
</protein>
<dbReference type="EMBL" id="JBHUHO010000029">
    <property type="protein sequence ID" value="MFD2115862.1"/>
    <property type="molecule type" value="Genomic_DNA"/>
</dbReference>